<dbReference type="Pfam" id="PF01676">
    <property type="entry name" value="Metalloenzyme"/>
    <property type="match status" value="1"/>
</dbReference>
<evidence type="ECO:0000313" key="13">
    <source>
        <dbReference type="Proteomes" id="UP001497392"/>
    </source>
</evidence>
<feature type="domain" description="Metalloenzyme" evidence="10">
    <location>
        <begin position="25"/>
        <end position="549"/>
    </location>
</feature>
<dbReference type="Pfam" id="PF06415">
    <property type="entry name" value="iPGM_N"/>
    <property type="match status" value="1"/>
</dbReference>
<evidence type="ECO:0000313" key="12">
    <source>
        <dbReference type="EMBL" id="CAL5221631.1"/>
    </source>
</evidence>
<dbReference type="CDD" id="cd16010">
    <property type="entry name" value="iPGM"/>
    <property type="match status" value="1"/>
</dbReference>
<accession>A0ABP1FRQ4</accession>
<dbReference type="SUPFAM" id="SSF64158">
    <property type="entry name" value="2,3-Bisphosphoglycerate-independent phosphoglycerate mutase, substrate-binding domain"/>
    <property type="match status" value="1"/>
</dbReference>
<gene>
    <name evidence="12" type="primary">g3855</name>
    <name evidence="12" type="ORF">VP750_LOCUS3290</name>
</gene>
<evidence type="ECO:0000256" key="1">
    <source>
        <dbReference type="ARBA" id="ARBA00000370"/>
    </source>
</evidence>
<comment type="pathway">
    <text evidence="3">Carbohydrate degradation; glycolysis; pyruvate from D-glyceraldehyde 3-phosphate: step 3/5.</text>
</comment>
<keyword evidence="9" id="KW-0413">Isomerase</keyword>
<organism evidence="12 13">
    <name type="scientific">Coccomyxa viridis</name>
    <dbReference type="NCBI Taxonomy" id="1274662"/>
    <lineage>
        <taxon>Eukaryota</taxon>
        <taxon>Viridiplantae</taxon>
        <taxon>Chlorophyta</taxon>
        <taxon>core chlorophytes</taxon>
        <taxon>Trebouxiophyceae</taxon>
        <taxon>Trebouxiophyceae incertae sedis</taxon>
        <taxon>Coccomyxaceae</taxon>
        <taxon>Coccomyxa</taxon>
    </lineage>
</organism>
<evidence type="ECO:0000259" key="11">
    <source>
        <dbReference type="Pfam" id="PF06415"/>
    </source>
</evidence>
<dbReference type="InterPro" id="IPR036646">
    <property type="entry name" value="PGAM_B_sf"/>
</dbReference>
<comment type="catalytic activity">
    <reaction evidence="1">
        <text>(2R)-2-phosphoglycerate = (2R)-3-phosphoglycerate</text>
        <dbReference type="Rhea" id="RHEA:15901"/>
        <dbReference type="ChEBI" id="CHEBI:58272"/>
        <dbReference type="ChEBI" id="CHEBI:58289"/>
        <dbReference type="EC" id="5.4.2.12"/>
    </reaction>
</comment>
<dbReference type="Gene3D" id="3.40.720.10">
    <property type="entry name" value="Alkaline Phosphatase, subunit A"/>
    <property type="match status" value="1"/>
</dbReference>
<evidence type="ECO:0000256" key="2">
    <source>
        <dbReference type="ARBA" id="ARBA00001936"/>
    </source>
</evidence>
<dbReference type="InterPro" id="IPR011258">
    <property type="entry name" value="BPG-indep_PGM_N"/>
</dbReference>
<protein>
    <recommendedName>
        <fullName evidence="5">phosphoglycerate mutase (2,3-diphosphoglycerate-independent)</fullName>
        <ecNumber evidence="5">5.4.2.12</ecNumber>
    </recommendedName>
</protein>
<proteinExistence type="inferred from homology"/>
<evidence type="ECO:0000256" key="9">
    <source>
        <dbReference type="ARBA" id="ARBA00023235"/>
    </source>
</evidence>
<comment type="cofactor">
    <cofactor evidence="2">
        <name>Mn(2+)</name>
        <dbReference type="ChEBI" id="CHEBI:29035"/>
    </cofactor>
</comment>
<name>A0ABP1FRQ4_9CHLO</name>
<dbReference type="EMBL" id="CAXHTA020000005">
    <property type="protein sequence ID" value="CAL5221631.1"/>
    <property type="molecule type" value="Genomic_DNA"/>
</dbReference>
<dbReference type="InterPro" id="IPR006124">
    <property type="entry name" value="Metalloenzyme"/>
</dbReference>
<dbReference type="InterPro" id="IPR005995">
    <property type="entry name" value="Pgm_bpd_ind"/>
</dbReference>
<evidence type="ECO:0000256" key="7">
    <source>
        <dbReference type="ARBA" id="ARBA00023152"/>
    </source>
</evidence>
<reference evidence="12 13" key="1">
    <citation type="submission" date="2024-06" db="EMBL/GenBank/DDBJ databases">
        <authorList>
            <person name="Kraege A."/>
            <person name="Thomma B."/>
        </authorList>
    </citation>
    <scope>NUCLEOTIDE SEQUENCE [LARGE SCALE GENOMIC DNA]</scope>
</reference>
<comment type="caution">
    <text evidence="12">The sequence shown here is derived from an EMBL/GenBank/DDBJ whole genome shotgun (WGS) entry which is preliminary data.</text>
</comment>
<feature type="domain" description="BPG-independent PGAM N-terminal" evidence="11">
    <location>
        <begin position="107"/>
        <end position="328"/>
    </location>
</feature>
<keyword evidence="8" id="KW-0464">Manganese</keyword>
<comment type="similarity">
    <text evidence="4">Belongs to the BPG-independent phosphoglycerate mutase family.</text>
</comment>
<dbReference type="Gene3D" id="3.40.1450.10">
    <property type="entry name" value="BPG-independent phosphoglycerate mutase, domain B"/>
    <property type="match status" value="1"/>
</dbReference>
<evidence type="ECO:0000256" key="6">
    <source>
        <dbReference type="ARBA" id="ARBA00022723"/>
    </source>
</evidence>
<dbReference type="Proteomes" id="UP001497392">
    <property type="component" value="Unassembled WGS sequence"/>
</dbReference>
<dbReference type="NCBIfam" id="TIGR01307">
    <property type="entry name" value="pgm_bpd_ind"/>
    <property type="match status" value="1"/>
</dbReference>
<dbReference type="PANTHER" id="PTHR31637:SF0">
    <property type="entry name" value="2,3-BISPHOSPHOGLYCERATE-INDEPENDENT PHOSPHOGLYCERATE MUTASE"/>
    <property type="match status" value="1"/>
</dbReference>
<keyword evidence="6" id="KW-0479">Metal-binding</keyword>
<dbReference type="SUPFAM" id="SSF53649">
    <property type="entry name" value="Alkaline phosphatase-like"/>
    <property type="match status" value="1"/>
</dbReference>
<keyword evidence="7" id="KW-0324">Glycolysis</keyword>
<keyword evidence="13" id="KW-1185">Reference proteome</keyword>
<evidence type="ECO:0000256" key="3">
    <source>
        <dbReference type="ARBA" id="ARBA00004798"/>
    </source>
</evidence>
<dbReference type="PANTHER" id="PTHR31637">
    <property type="entry name" value="2,3-BISPHOSPHOGLYCERATE-INDEPENDENT PHOSPHOGLYCERATE MUTASE"/>
    <property type="match status" value="1"/>
</dbReference>
<evidence type="ECO:0000256" key="5">
    <source>
        <dbReference type="ARBA" id="ARBA00012026"/>
    </source>
</evidence>
<evidence type="ECO:0000256" key="4">
    <source>
        <dbReference type="ARBA" id="ARBA00008819"/>
    </source>
</evidence>
<dbReference type="InterPro" id="IPR017850">
    <property type="entry name" value="Alkaline_phosphatase_core_sf"/>
</dbReference>
<evidence type="ECO:0000259" key="10">
    <source>
        <dbReference type="Pfam" id="PF01676"/>
    </source>
</evidence>
<dbReference type="EC" id="5.4.2.12" evidence="5"/>
<evidence type="ECO:0000256" key="8">
    <source>
        <dbReference type="ARBA" id="ARBA00023211"/>
    </source>
</evidence>
<sequence length="560" mass="61434">MYTRALKMAIDKTLKPHEKLSRNKKPVLVCILDGWGENVAKDKYNAIHSAETPVTDSLKENSKRWRTVRAHGTAVGLPSDADMGNSEVGHNALGSGQVIDQGARLVDIALDDGSAFKLDGWKYISEAFPNNTLHFIGLLSDGGVHSRYNQLIGFVKGAAKDGAKRIRVHILTDGRDVPDGTSVKFVEQLEKDLESLDGVDAKIASGGGRMHVTMDRYEADWRIVERGWHAHVLGEADHKFKSALEGVKKLREGDGSKPVTDQWLPPFVVVGDDDKPVGTIEDGDAVALFNFRSDRMVEISKAFEYEDFNAFDRKRFPKTKFVGMMQYDGDLKLPARFLVPPPAISGVSGELLAQEGVTTFACSETQKFGHVTFFWNGNRSGYFKEDLETYVEIPSDTVPFNEAPEMKAREITEAGKEALLSGKYDMVRVNYANPDMVGHTGDLEACVSACTLVDSCVKELLDTCDKMGGRWLLTADHGNADDMVQRQKKSNEPMMGEDGKFLPLTSHTLAPVPVAIGGAGLPEDIVFREDLPKAGLANITGTYLNLLGFATPAHMEPSLI</sequence>
<dbReference type="PIRSF" id="PIRSF001492">
    <property type="entry name" value="IPGAM"/>
    <property type="match status" value="1"/>
</dbReference>